<dbReference type="PANTHER" id="PTHR47331">
    <property type="entry name" value="PHD-TYPE DOMAIN-CONTAINING PROTEIN"/>
    <property type="match status" value="1"/>
</dbReference>
<dbReference type="EMBL" id="LBMM01006799">
    <property type="protein sequence ID" value="KMQ90319.1"/>
    <property type="molecule type" value="Genomic_DNA"/>
</dbReference>
<organism evidence="1 2">
    <name type="scientific">Lasius niger</name>
    <name type="common">Black garden ant</name>
    <dbReference type="NCBI Taxonomy" id="67767"/>
    <lineage>
        <taxon>Eukaryota</taxon>
        <taxon>Metazoa</taxon>
        <taxon>Ecdysozoa</taxon>
        <taxon>Arthropoda</taxon>
        <taxon>Hexapoda</taxon>
        <taxon>Insecta</taxon>
        <taxon>Pterygota</taxon>
        <taxon>Neoptera</taxon>
        <taxon>Endopterygota</taxon>
        <taxon>Hymenoptera</taxon>
        <taxon>Apocrita</taxon>
        <taxon>Aculeata</taxon>
        <taxon>Formicoidea</taxon>
        <taxon>Formicidae</taxon>
        <taxon>Formicinae</taxon>
        <taxon>Lasius</taxon>
        <taxon>Lasius</taxon>
    </lineage>
</organism>
<protein>
    <submittedName>
        <fullName evidence="1">Gag-pol polyprotein</fullName>
    </submittedName>
</protein>
<name>A0A0J7KJ96_LASNI</name>
<evidence type="ECO:0000313" key="1">
    <source>
        <dbReference type="EMBL" id="KMQ90319.1"/>
    </source>
</evidence>
<proteinExistence type="predicted"/>
<dbReference type="OrthoDB" id="7554397at2759"/>
<dbReference type="InterPro" id="IPR008042">
    <property type="entry name" value="Retrotrans_Pao"/>
</dbReference>
<sequence length="227" mass="25836">MKPSRQADSTSKWIANESDILANVPRQDHASSSTLLVDDRTTHHTLGIRWNRHSDRFVFSAPSLQNSDVMTKRSVLSFIARMFDPLGWLSPIIITAKVFMQELWAIRLDWDEELSSNLRSRWLNFRNQLDNVTTISIPRWFGTRASALAVELHGFSDASQSALAAVVFLRILNELDDIRVILVSAKTKVAPLKRMTIPRLELAAAVLVRQVLKIRDVLELHHVPTHL</sequence>
<dbReference type="Pfam" id="PF05380">
    <property type="entry name" value="Peptidase_A17"/>
    <property type="match status" value="1"/>
</dbReference>
<reference evidence="1 2" key="1">
    <citation type="submission" date="2015-04" db="EMBL/GenBank/DDBJ databases">
        <title>Lasius niger genome sequencing.</title>
        <authorList>
            <person name="Konorov E.A."/>
            <person name="Nikitin M.A."/>
            <person name="Kirill M.V."/>
            <person name="Chang P."/>
        </authorList>
    </citation>
    <scope>NUCLEOTIDE SEQUENCE [LARGE SCALE GENOMIC DNA]</scope>
    <source>
        <tissue evidence="1">Whole</tissue>
    </source>
</reference>
<dbReference type="STRING" id="67767.A0A0J7KJ96"/>
<dbReference type="Proteomes" id="UP000036403">
    <property type="component" value="Unassembled WGS sequence"/>
</dbReference>
<dbReference type="PaxDb" id="67767-A0A0J7KJ96"/>
<evidence type="ECO:0000313" key="2">
    <source>
        <dbReference type="Proteomes" id="UP000036403"/>
    </source>
</evidence>
<comment type="caution">
    <text evidence="1">The sequence shown here is derived from an EMBL/GenBank/DDBJ whole genome shotgun (WGS) entry which is preliminary data.</text>
</comment>
<accession>A0A0J7KJ96</accession>
<keyword evidence="2" id="KW-1185">Reference proteome</keyword>
<gene>
    <name evidence="1" type="ORF">RF55_9938</name>
</gene>
<dbReference type="PANTHER" id="PTHR47331:SF6">
    <property type="entry name" value="DOUBLECORTIN DOMAIN-CONTAINING PROTEIN"/>
    <property type="match status" value="1"/>
</dbReference>
<dbReference type="AlphaFoldDB" id="A0A0J7KJ96"/>